<dbReference type="SUPFAM" id="SSF53271">
    <property type="entry name" value="PRTase-like"/>
    <property type="match status" value="1"/>
</dbReference>
<evidence type="ECO:0000256" key="4">
    <source>
        <dbReference type="ARBA" id="ARBA00004659"/>
    </source>
</evidence>
<evidence type="ECO:0000256" key="7">
    <source>
        <dbReference type="ARBA" id="ARBA00022490"/>
    </source>
</evidence>
<evidence type="ECO:0000256" key="9">
    <source>
        <dbReference type="ARBA" id="ARBA00022679"/>
    </source>
</evidence>
<accession>A0ABS7DDG6</accession>
<comment type="pathway">
    <text evidence="4 11">Purine metabolism; AMP biosynthesis via salvage pathway; AMP from adenine: step 1/1.</text>
</comment>
<dbReference type="HAMAP" id="MF_00004">
    <property type="entry name" value="Aden_phosphoribosyltr"/>
    <property type="match status" value="1"/>
</dbReference>
<evidence type="ECO:0000256" key="10">
    <source>
        <dbReference type="ARBA" id="ARBA00022726"/>
    </source>
</evidence>
<keyword evidence="7 11" id="KW-0963">Cytoplasm</keyword>
<evidence type="ECO:0000256" key="3">
    <source>
        <dbReference type="ARBA" id="ARBA00004496"/>
    </source>
</evidence>
<feature type="domain" description="Phosphoribosyltransferase" evidence="12">
    <location>
        <begin position="38"/>
        <end position="162"/>
    </location>
</feature>
<proteinExistence type="inferred from homology"/>
<name>A0ABS7DDG6_9GAMM</name>
<dbReference type="PANTHER" id="PTHR32315">
    <property type="entry name" value="ADENINE PHOSPHORIBOSYLTRANSFERASE"/>
    <property type="match status" value="1"/>
</dbReference>
<keyword evidence="14" id="KW-1185">Reference proteome</keyword>
<dbReference type="NCBIfam" id="NF002636">
    <property type="entry name" value="PRK02304.1-5"/>
    <property type="match status" value="1"/>
</dbReference>
<dbReference type="NCBIfam" id="TIGR01090">
    <property type="entry name" value="apt"/>
    <property type="match status" value="1"/>
</dbReference>
<dbReference type="InterPro" id="IPR000836">
    <property type="entry name" value="PRTase_dom"/>
</dbReference>
<evidence type="ECO:0000256" key="1">
    <source>
        <dbReference type="ARBA" id="ARBA00000868"/>
    </source>
</evidence>
<dbReference type="Gene3D" id="3.40.50.2020">
    <property type="match status" value="1"/>
</dbReference>
<dbReference type="GO" id="GO:0003999">
    <property type="term" value="F:adenine phosphoribosyltransferase activity"/>
    <property type="evidence" value="ECO:0007669"/>
    <property type="project" value="UniProtKB-EC"/>
</dbReference>
<comment type="subcellular location">
    <subcellularLocation>
        <location evidence="3 11">Cytoplasm</location>
    </subcellularLocation>
</comment>
<comment type="function">
    <text evidence="2 11">Catalyzes a salvage reaction resulting in the formation of AMP, that is energically less costly than de novo synthesis.</text>
</comment>
<organism evidence="13 14">
    <name type="scientific">Succinivibrio faecicola</name>
    <dbReference type="NCBI Taxonomy" id="2820300"/>
    <lineage>
        <taxon>Bacteria</taxon>
        <taxon>Pseudomonadati</taxon>
        <taxon>Pseudomonadota</taxon>
        <taxon>Gammaproteobacteria</taxon>
        <taxon>Aeromonadales</taxon>
        <taxon>Succinivibrionaceae</taxon>
        <taxon>Succinivibrio</taxon>
    </lineage>
</organism>
<evidence type="ECO:0000256" key="11">
    <source>
        <dbReference type="HAMAP-Rule" id="MF_00004"/>
    </source>
</evidence>
<dbReference type="Pfam" id="PF00156">
    <property type="entry name" value="Pribosyltran"/>
    <property type="match status" value="1"/>
</dbReference>
<evidence type="ECO:0000313" key="13">
    <source>
        <dbReference type="EMBL" id="MBW7569350.1"/>
    </source>
</evidence>
<evidence type="ECO:0000259" key="12">
    <source>
        <dbReference type="Pfam" id="PF00156"/>
    </source>
</evidence>
<keyword evidence="8 11" id="KW-0328">Glycosyltransferase</keyword>
<dbReference type="PANTHER" id="PTHR32315:SF3">
    <property type="entry name" value="ADENINE PHOSPHORIBOSYLTRANSFERASE"/>
    <property type="match status" value="1"/>
</dbReference>
<evidence type="ECO:0000256" key="6">
    <source>
        <dbReference type="ARBA" id="ARBA00011893"/>
    </source>
</evidence>
<evidence type="ECO:0000256" key="5">
    <source>
        <dbReference type="ARBA" id="ARBA00008391"/>
    </source>
</evidence>
<dbReference type="InterPro" id="IPR005764">
    <property type="entry name" value="Ade_phspho_trans"/>
</dbReference>
<dbReference type="Proteomes" id="UP000731465">
    <property type="component" value="Unassembled WGS sequence"/>
</dbReference>
<comment type="subunit">
    <text evidence="11">Homodimer.</text>
</comment>
<sequence>MTDTSKVKDFDKRVEILGKSIASVQDFPKEGILFRDITTLLENADAFKESIDLLYDIYKDTKADCIVAADARGFIFGSVLAYKLGIGLVLVRKKGKLPRKTRSVEYSLEYGKSVLEISENAIKEGQRAILIDDLLATGGTAKAMVELVNQAKAKIVSFAFIIELFDLGGKKVLNDLGVDVLSLVKFPGH</sequence>
<comment type="similarity">
    <text evidence="5 11">Belongs to the purine/pyrimidine phosphoribosyltransferase family.</text>
</comment>
<dbReference type="EC" id="2.4.2.7" evidence="6 11"/>
<dbReference type="CDD" id="cd06223">
    <property type="entry name" value="PRTases_typeI"/>
    <property type="match status" value="1"/>
</dbReference>
<dbReference type="InterPro" id="IPR050054">
    <property type="entry name" value="UPRTase/APRTase"/>
</dbReference>
<comment type="caution">
    <text evidence="13">The sequence shown here is derived from an EMBL/GenBank/DDBJ whole genome shotgun (WGS) entry which is preliminary data.</text>
</comment>
<dbReference type="NCBIfam" id="NF002634">
    <property type="entry name" value="PRK02304.1-3"/>
    <property type="match status" value="1"/>
</dbReference>
<gene>
    <name evidence="11 13" type="primary">apt</name>
    <name evidence="13" type="ORF">J5V48_00370</name>
</gene>
<evidence type="ECO:0000256" key="8">
    <source>
        <dbReference type="ARBA" id="ARBA00022676"/>
    </source>
</evidence>
<dbReference type="RefSeq" id="WP_219935791.1">
    <property type="nucleotide sequence ID" value="NZ_JAGFNY010000001.1"/>
</dbReference>
<keyword evidence="10 11" id="KW-0660">Purine salvage</keyword>
<reference evidence="13 14" key="1">
    <citation type="submission" date="2021-03" db="EMBL/GenBank/DDBJ databases">
        <title>Succinivibrio sp. nov. isolated from feces of cow.</title>
        <authorList>
            <person name="Choi J.-Y."/>
        </authorList>
    </citation>
    <scope>NUCLEOTIDE SEQUENCE [LARGE SCALE GENOMIC DNA]</scope>
    <source>
        <strain evidence="13 14">AGMB01872</strain>
    </source>
</reference>
<evidence type="ECO:0000256" key="2">
    <source>
        <dbReference type="ARBA" id="ARBA00003968"/>
    </source>
</evidence>
<dbReference type="EMBL" id="JAGFNY010000001">
    <property type="protein sequence ID" value="MBW7569350.1"/>
    <property type="molecule type" value="Genomic_DNA"/>
</dbReference>
<evidence type="ECO:0000313" key="14">
    <source>
        <dbReference type="Proteomes" id="UP000731465"/>
    </source>
</evidence>
<comment type="catalytic activity">
    <reaction evidence="1 11">
        <text>AMP + diphosphate = 5-phospho-alpha-D-ribose 1-diphosphate + adenine</text>
        <dbReference type="Rhea" id="RHEA:16609"/>
        <dbReference type="ChEBI" id="CHEBI:16708"/>
        <dbReference type="ChEBI" id="CHEBI:33019"/>
        <dbReference type="ChEBI" id="CHEBI:58017"/>
        <dbReference type="ChEBI" id="CHEBI:456215"/>
        <dbReference type="EC" id="2.4.2.7"/>
    </reaction>
</comment>
<dbReference type="InterPro" id="IPR029057">
    <property type="entry name" value="PRTase-like"/>
</dbReference>
<protein>
    <recommendedName>
        <fullName evidence="6 11">Adenine phosphoribosyltransferase</fullName>
        <shortName evidence="11">APRT</shortName>
        <ecNumber evidence="6 11">2.4.2.7</ecNumber>
    </recommendedName>
</protein>
<keyword evidence="9 11" id="KW-0808">Transferase</keyword>